<dbReference type="Proteomes" id="UP000725649">
    <property type="component" value="Unassembled WGS sequence"/>
</dbReference>
<dbReference type="Pfam" id="PF13490">
    <property type="entry name" value="zf-HC2"/>
    <property type="match status" value="1"/>
</dbReference>
<proteinExistence type="predicted"/>
<accession>A0A928DPY3</accession>
<reference evidence="3" key="1">
    <citation type="submission" date="2019-04" db="EMBL/GenBank/DDBJ databases">
        <title>Evolution of Biomass-Degrading Anaerobic Consortia Revealed by Metagenomics.</title>
        <authorList>
            <person name="Peng X."/>
        </authorList>
    </citation>
    <scope>NUCLEOTIDE SEQUENCE</scope>
    <source>
        <strain evidence="3">SIG66</strain>
    </source>
</reference>
<keyword evidence="1" id="KW-0812">Transmembrane</keyword>
<dbReference type="AlphaFoldDB" id="A0A928DPY3"/>
<dbReference type="EMBL" id="SUVG01000008">
    <property type="protein sequence ID" value="MBE6421792.1"/>
    <property type="molecule type" value="Genomic_DNA"/>
</dbReference>
<keyword evidence="1" id="KW-1133">Transmembrane helix</keyword>
<evidence type="ECO:0000259" key="2">
    <source>
        <dbReference type="Pfam" id="PF13490"/>
    </source>
</evidence>
<gene>
    <name evidence="3" type="ORF">E7027_06700</name>
</gene>
<feature type="domain" description="Putative zinc-finger" evidence="2">
    <location>
        <begin position="5"/>
        <end position="34"/>
    </location>
</feature>
<keyword evidence="1" id="KW-0472">Membrane</keyword>
<dbReference type="Gene3D" id="1.10.10.1320">
    <property type="entry name" value="Anti-sigma factor, zinc-finger domain"/>
    <property type="match status" value="1"/>
</dbReference>
<comment type="caution">
    <text evidence="3">The sequence shown here is derived from an EMBL/GenBank/DDBJ whole genome shotgun (WGS) entry which is preliminary data.</text>
</comment>
<evidence type="ECO:0000313" key="3">
    <source>
        <dbReference type="EMBL" id="MBE6421792.1"/>
    </source>
</evidence>
<name>A0A928DPY3_9BACT</name>
<dbReference type="InterPro" id="IPR041916">
    <property type="entry name" value="Anti_sigma_zinc_sf"/>
</dbReference>
<organism evidence="3 4">
    <name type="scientific">Candidatus Avelusimicrobium gallicola</name>
    <dbReference type="NCBI Taxonomy" id="2562704"/>
    <lineage>
        <taxon>Bacteria</taxon>
        <taxon>Pseudomonadati</taxon>
        <taxon>Elusimicrobiota</taxon>
        <taxon>Elusimicrobia</taxon>
        <taxon>Elusimicrobiales</taxon>
        <taxon>Elusimicrobiaceae</taxon>
        <taxon>Candidatus Avelusimicrobium</taxon>
    </lineage>
</organism>
<evidence type="ECO:0000313" key="4">
    <source>
        <dbReference type="Proteomes" id="UP000725649"/>
    </source>
</evidence>
<evidence type="ECO:0000256" key="1">
    <source>
        <dbReference type="SAM" id="Phobius"/>
    </source>
</evidence>
<feature type="transmembrane region" description="Helical" evidence="1">
    <location>
        <begin position="76"/>
        <end position="95"/>
    </location>
</feature>
<sequence length="133" mass="14678">MKLCENLMLYAQGELEGAEKARFEEHLKDCASCQKELAFLTQMDEALSAPAAPAGVVEELFSKTTRKKSFLAGWKPVFASTALLGVALFVTFMGLQPDKAAFDANEVIAYMSENLDAEYQSFAEDLAAFEEEF</sequence>
<dbReference type="InterPro" id="IPR027383">
    <property type="entry name" value="Znf_put"/>
</dbReference>
<protein>
    <recommendedName>
        <fullName evidence="2">Putative zinc-finger domain-containing protein</fullName>
    </recommendedName>
</protein>